<comment type="caution">
    <text evidence="6">The sequence shown here is derived from an EMBL/GenBank/DDBJ whole genome shotgun (WGS) entry which is preliminary data.</text>
</comment>
<dbReference type="AlphaFoldDB" id="A0AAD7LJI3"/>
<evidence type="ECO:0000259" key="5">
    <source>
        <dbReference type="PROSITE" id="PS51005"/>
    </source>
</evidence>
<evidence type="ECO:0000256" key="4">
    <source>
        <dbReference type="ARBA" id="ARBA00023242"/>
    </source>
</evidence>
<sequence length="288" mass="32999">MGEPQGIEASWCASLPPGCRFYPSEEQLLCYYLANKNTNTNKDVNLYNYDLIRELDLYDHYPFELPEIACFPYGTGGRKRHWYCYTVRVLKETKGNSRKVKSGYWRRNGRVRDVLGRGGKVVLGTRTSFDFYLGNSKNDPVRTDWVLYEYALVDHLKASFVVCRVFVRSHHRNSISEYGMSSCAEGSVSAVRHIGKGYLNSVETKVLDDNSVDKKIEMPLYPTRLFGEQDDHRLITKPVSVASFQRSSGVQGNKQERLSGYADGEAITDQDLQFIVEENYIELDDFTD</sequence>
<dbReference type="GO" id="GO:0006355">
    <property type="term" value="P:regulation of DNA-templated transcription"/>
    <property type="evidence" value="ECO:0007669"/>
    <property type="project" value="InterPro"/>
</dbReference>
<dbReference type="PANTHER" id="PTHR31744">
    <property type="entry name" value="PROTEIN CUP-SHAPED COTYLEDON 2-RELATED"/>
    <property type="match status" value="1"/>
</dbReference>
<gene>
    <name evidence="6" type="ORF">O6P43_018944</name>
</gene>
<dbReference type="SUPFAM" id="SSF101941">
    <property type="entry name" value="NAC domain"/>
    <property type="match status" value="1"/>
</dbReference>
<accession>A0AAD7LJI3</accession>
<keyword evidence="1" id="KW-0805">Transcription regulation</keyword>
<protein>
    <submittedName>
        <fullName evidence="6">NAC domain protein</fullName>
    </submittedName>
</protein>
<proteinExistence type="predicted"/>
<dbReference type="EMBL" id="JARAOO010000008">
    <property type="protein sequence ID" value="KAJ7958180.1"/>
    <property type="molecule type" value="Genomic_DNA"/>
</dbReference>
<feature type="domain" description="NAC" evidence="5">
    <location>
        <begin position="15"/>
        <end position="168"/>
    </location>
</feature>
<dbReference type="InterPro" id="IPR003441">
    <property type="entry name" value="NAC-dom"/>
</dbReference>
<reference evidence="6" key="1">
    <citation type="journal article" date="2023" name="Science">
        <title>Elucidation of the pathway for biosynthesis of saponin adjuvants from the soapbark tree.</title>
        <authorList>
            <person name="Reed J."/>
            <person name="Orme A."/>
            <person name="El-Demerdash A."/>
            <person name="Owen C."/>
            <person name="Martin L.B.B."/>
            <person name="Misra R.C."/>
            <person name="Kikuchi S."/>
            <person name="Rejzek M."/>
            <person name="Martin A.C."/>
            <person name="Harkess A."/>
            <person name="Leebens-Mack J."/>
            <person name="Louveau T."/>
            <person name="Stephenson M.J."/>
            <person name="Osbourn A."/>
        </authorList>
    </citation>
    <scope>NUCLEOTIDE SEQUENCE</scope>
    <source>
        <strain evidence="6">S10</strain>
    </source>
</reference>
<keyword evidence="7" id="KW-1185">Reference proteome</keyword>
<dbReference type="InterPro" id="IPR036093">
    <property type="entry name" value="NAC_dom_sf"/>
</dbReference>
<evidence type="ECO:0000313" key="7">
    <source>
        <dbReference type="Proteomes" id="UP001163823"/>
    </source>
</evidence>
<evidence type="ECO:0000256" key="2">
    <source>
        <dbReference type="ARBA" id="ARBA00023125"/>
    </source>
</evidence>
<evidence type="ECO:0000313" key="6">
    <source>
        <dbReference type="EMBL" id="KAJ7958180.1"/>
    </source>
</evidence>
<keyword evidence="4" id="KW-0539">Nucleus</keyword>
<evidence type="ECO:0000256" key="3">
    <source>
        <dbReference type="ARBA" id="ARBA00023163"/>
    </source>
</evidence>
<dbReference type="Proteomes" id="UP001163823">
    <property type="component" value="Chromosome 8"/>
</dbReference>
<dbReference type="Gene3D" id="2.170.150.80">
    <property type="entry name" value="NAC domain"/>
    <property type="match status" value="1"/>
</dbReference>
<keyword evidence="2" id="KW-0238">DNA-binding</keyword>
<evidence type="ECO:0000256" key="1">
    <source>
        <dbReference type="ARBA" id="ARBA00023015"/>
    </source>
</evidence>
<dbReference type="Pfam" id="PF02365">
    <property type="entry name" value="NAM"/>
    <property type="match status" value="1"/>
</dbReference>
<name>A0AAD7LJI3_QUISA</name>
<dbReference type="KEGG" id="qsa:O6P43_018944"/>
<keyword evidence="3" id="KW-0804">Transcription</keyword>
<dbReference type="GO" id="GO:0003677">
    <property type="term" value="F:DNA binding"/>
    <property type="evidence" value="ECO:0007669"/>
    <property type="project" value="UniProtKB-KW"/>
</dbReference>
<dbReference type="PROSITE" id="PS51005">
    <property type="entry name" value="NAC"/>
    <property type="match status" value="1"/>
</dbReference>
<organism evidence="6 7">
    <name type="scientific">Quillaja saponaria</name>
    <name type="common">Soap bark tree</name>
    <dbReference type="NCBI Taxonomy" id="32244"/>
    <lineage>
        <taxon>Eukaryota</taxon>
        <taxon>Viridiplantae</taxon>
        <taxon>Streptophyta</taxon>
        <taxon>Embryophyta</taxon>
        <taxon>Tracheophyta</taxon>
        <taxon>Spermatophyta</taxon>
        <taxon>Magnoliopsida</taxon>
        <taxon>eudicotyledons</taxon>
        <taxon>Gunneridae</taxon>
        <taxon>Pentapetalae</taxon>
        <taxon>rosids</taxon>
        <taxon>fabids</taxon>
        <taxon>Fabales</taxon>
        <taxon>Quillajaceae</taxon>
        <taxon>Quillaja</taxon>
    </lineage>
</organism>